<accession>A0A8K0CCK9</accession>
<evidence type="ECO:0000256" key="2">
    <source>
        <dbReference type="ARBA" id="ARBA00022723"/>
    </source>
</evidence>
<evidence type="ECO:0000256" key="9">
    <source>
        <dbReference type="ARBA" id="ARBA00023180"/>
    </source>
</evidence>
<evidence type="ECO:0000256" key="4">
    <source>
        <dbReference type="ARBA" id="ARBA00022801"/>
    </source>
</evidence>
<keyword evidence="5 10" id="KW-0862">Zinc</keyword>
<evidence type="ECO:0000259" key="12">
    <source>
        <dbReference type="PROSITE" id="PS51864"/>
    </source>
</evidence>
<evidence type="ECO:0000256" key="8">
    <source>
        <dbReference type="ARBA" id="ARBA00023157"/>
    </source>
</evidence>
<keyword evidence="1 10" id="KW-0645">Protease</keyword>
<dbReference type="InterPro" id="IPR006026">
    <property type="entry name" value="Peptidase_Metallo"/>
</dbReference>
<gene>
    <name evidence="13" type="ORF">ILUMI_21347</name>
</gene>
<keyword evidence="7" id="KW-0865">Zymogen</keyword>
<keyword evidence="3" id="KW-0732">Signal</keyword>
<dbReference type="OrthoDB" id="6665824at2759"/>
<dbReference type="PANTHER" id="PTHR10127">
    <property type="entry name" value="DISCOIDIN, CUB, EGF, LAMININ , AND ZINC METALLOPROTEASE DOMAIN CONTAINING"/>
    <property type="match status" value="1"/>
</dbReference>
<keyword evidence="8" id="KW-1015">Disulfide bond</keyword>
<evidence type="ECO:0000256" key="10">
    <source>
        <dbReference type="PROSITE-ProRule" id="PRU01211"/>
    </source>
</evidence>
<dbReference type="GO" id="GO:0006508">
    <property type="term" value="P:proteolysis"/>
    <property type="evidence" value="ECO:0007669"/>
    <property type="project" value="UniProtKB-KW"/>
</dbReference>
<keyword evidence="2 10" id="KW-0479">Metal-binding</keyword>
<evidence type="ECO:0000313" key="13">
    <source>
        <dbReference type="EMBL" id="KAF2884814.1"/>
    </source>
</evidence>
<feature type="binding site" evidence="10">
    <location>
        <position position="175"/>
    </location>
    <ligand>
        <name>Zn(2+)</name>
        <dbReference type="ChEBI" id="CHEBI:29105"/>
        <note>catalytic</note>
    </ligand>
</feature>
<evidence type="ECO:0000256" key="5">
    <source>
        <dbReference type="ARBA" id="ARBA00022833"/>
    </source>
</evidence>
<dbReference type="EC" id="3.4.24.-" evidence="11"/>
<evidence type="ECO:0000256" key="1">
    <source>
        <dbReference type="ARBA" id="ARBA00022670"/>
    </source>
</evidence>
<dbReference type="GO" id="GO:0008270">
    <property type="term" value="F:zinc ion binding"/>
    <property type="evidence" value="ECO:0007669"/>
    <property type="project" value="UniProtKB-UniRule"/>
</dbReference>
<dbReference type="SUPFAM" id="SSF55486">
    <property type="entry name" value="Metalloproteases ('zincins'), catalytic domain"/>
    <property type="match status" value="1"/>
</dbReference>
<dbReference type="PANTHER" id="PTHR10127:SF780">
    <property type="entry name" value="METALLOENDOPEPTIDASE"/>
    <property type="match status" value="1"/>
</dbReference>
<dbReference type="SMART" id="SM00235">
    <property type="entry name" value="ZnMc"/>
    <property type="match status" value="1"/>
</dbReference>
<organism evidence="13 14">
    <name type="scientific">Ignelater luminosus</name>
    <name type="common">Cucubano</name>
    <name type="synonym">Pyrophorus luminosus</name>
    <dbReference type="NCBI Taxonomy" id="2038154"/>
    <lineage>
        <taxon>Eukaryota</taxon>
        <taxon>Metazoa</taxon>
        <taxon>Ecdysozoa</taxon>
        <taxon>Arthropoda</taxon>
        <taxon>Hexapoda</taxon>
        <taxon>Insecta</taxon>
        <taxon>Pterygota</taxon>
        <taxon>Neoptera</taxon>
        <taxon>Endopterygota</taxon>
        <taxon>Coleoptera</taxon>
        <taxon>Polyphaga</taxon>
        <taxon>Elateriformia</taxon>
        <taxon>Elateroidea</taxon>
        <taxon>Elateridae</taxon>
        <taxon>Agrypninae</taxon>
        <taxon>Pyrophorini</taxon>
        <taxon>Ignelater</taxon>
    </lineage>
</organism>
<dbReference type="Gene3D" id="3.40.390.10">
    <property type="entry name" value="Collagenase (Catalytic Domain)"/>
    <property type="match status" value="1"/>
</dbReference>
<dbReference type="PRINTS" id="PR00480">
    <property type="entry name" value="ASTACIN"/>
</dbReference>
<comment type="cofactor">
    <cofactor evidence="10 11">
        <name>Zn(2+)</name>
        <dbReference type="ChEBI" id="CHEBI:29105"/>
    </cofactor>
    <text evidence="10 11">Binds 1 zinc ion per subunit.</text>
</comment>
<dbReference type="AlphaFoldDB" id="A0A8K0CCK9"/>
<feature type="binding site" evidence="10">
    <location>
        <position position="171"/>
    </location>
    <ligand>
        <name>Zn(2+)</name>
        <dbReference type="ChEBI" id="CHEBI:29105"/>
        <note>catalytic</note>
    </ligand>
</feature>
<sequence>MQFIVKSFNRFKMKFVRYLVVAIIVLQCVLSNPVPYYKPLTLEEAERLASWTPASKTPMWQLSGQYEGDMIIHPGIKNGVIDTNLRWPNREIPYEFSNDFTAQERQFIANSLAMEYARTCIRIRPRKSTDYDYVYITGNNTGCWSMVGRSGGRQELNLQRNGCLWYGTIAHEFLHAAGFYHQQSAPERDDWVYIYWQNIQPGQEHNFEKYPLSMVNSFGQRYDYRSIMHYDKNAFSANGQPTILPKDPNVSIGQSQRLSPIDIIKLNKMYNCI</sequence>
<evidence type="ECO:0000256" key="11">
    <source>
        <dbReference type="RuleBase" id="RU361183"/>
    </source>
</evidence>
<dbReference type="InterPro" id="IPR034035">
    <property type="entry name" value="Astacin-like_dom"/>
</dbReference>
<dbReference type="Proteomes" id="UP000801492">
    <property type="component" value="Unassembled WGS sequence"/>
</dbReference>
<reference evidence="13" key="1">
    <citation type="submission" date="2019-08" db="EMBL/GenBank/DDBJ databases">
        <title>The genome of the North American firefly Photinus pyralis.</title>
        <authorList>
            <consortium name="Photinus pyralis genome working group"/>
            <person name="Fallon T.R."/>
            <person name="Sander Lower S.E."/>
            <person name="Weng J.-K."/>
        </authorList>
    </citation>
    <scope>NUCLEOTIDE SEQUENCE</scope>
    <source>
        <strain evidence="13">TRF0915ILg1</strain>
        <tissue evidence="13">Whole body</tissue>
    </source>
</reference>
<evidence type="ECO:0000256" key="6">
    <source>
        <dbReference type="ARBA" id="ARBA00023049"/>
    </source>
</evidence>
<comment type="caution">
    <text evidence="10">Lacks conserved residue(s) required for the propagation of feature annotation.</text>
</comment>
<keyword evidence="6 10" id="KW-0482">Metalloprotease</keyword>
<keyword evidence="9" id="KW-0325">Glycoprotein</keyword>
<dbReference type="GO" id="GO:0004222">
    <property type="term" value="F:metalloendopeptidase activity"/>
    <property type="evidence" value="ECO:0007669"/>
    <property type="project" value="UniProtKB-UniRule"/>
</dbReference>
<dbReference type="CDD" id="cd04280">
    <property type="entry name" value="ZnMc_astacin_like"/>
    <property type="match status" value="1"/>
</dbReference>
<feature type="binding site" evidence="10">
    <location>
        <position position="181"/>
    </location>
    <ligand>
        <name>Zn(2+)</name>
        <dbReference type="ChEBI" id="CHEBI:29105"/>
        <note>catalytic</note>
    </ligand>
</feature>
<dbReference type="Pfam" id="PF01400">
    <property type="entry name" value="Astacin"/>
    <property type="match status" value="1"/>
</dbReference>
<proteinExistence type="predicted"/>
<dbReference type="InterPro" id="IPR024079">
    <property type="entry name" value="MetalloPept_cat_dom_sf"/>
</dbReference>
<dbReference type="PROSITE" id="PS51864">
    <property type="entry name" value="ASTACIN"/>
    <property type="match status" value="1"/>
</dbReference>
<dbReference type="FunFam" id="3.40.390.10:FF:000015">
    <property type="entry name" value="Meprin A subunit"/>
    <property type="match status" value="1"/>
</dbReference>
<name>A0A8K0CCK9_IGNLU</name>
<dbReference type="InterPro" id="IPR001506">
    <property type="entry name" value="Peptidase_M12A"/>
</dbReference>
<keyword evidence="4 10" id="KW-0378">Hydrolase</keyword>
<feature type="domain" description="Peptidase M12A" evidence="12">
    <location>
        <begin position="78"/>
        <end position="273"/>
    </location>
</feature>
<evidence type="ECO:0000256" key="7">
    <source>
        <dbReference type="ARBA" id="ARBA00023145"/>
    </source>
</evidence>
<evidence type="ECO:0000313" key="14">
    <source>
        <dbReference type="Proteomes" id="UP000801492"/>
    </source>
</evidence>
<protein>
    <recommendedName>
        <fullName evidence="11">Metalloendopeptidase</fullName>
        <ecNumber evidence="11">3.4.24.-</ecNumber>
    </recommendedName>
</protein>
<dbReference type="EMBL" id="VTPC01090128">
    <property type="protein sequence ID" value="KAF2884814.1"/>
    <property type="molecule type" value="Genomic_DNA"/>
</dbReference>
<evidence type="ECO:0000256" key="3">
    <source>
        <dbReference type="ARBA" id="ARBA00022729"/>
    </source>
</evidence>
<comment type="caution">
    <text evidence="13">The sequence shown here is derived from an EMBL/GenBank/DDBJ whole genome shotgun (WGS) entry which is preliminary data.</text>
</comment>
<keyword evidence="14" id="KW-1185">Reference proteome</keyword>
<feature type="active site" evidence="10">
    <location>
        <position position="172"/>
    </location>
</feature>